<proteinExistence type="predicted"/>
<dbReference type="PROSITE" id="PS50822">
    <property type="entry name" value="PIWI"/>
    <property type="match status" value="1"/>
</dbReference>
<protein>
    <recommendedName>
        <fullName evidence="1">Piwi domain-containing protein</fullName>
    </recommendedName>
</protein>
<evidence type="ECO:0000313" key="2">
    <source>
        <dbReference type="EMBL" id="CAL1713053.1"/>
    </source>
</evidence>
<evidence type="ECO:0000259" key="1">
    <source>
        <dbReference type="PROSITE" id="PS50822"/>
    </source>
</evidence>
<gene>
    <name evidence="2" type="ORF">GFSPODELE1_LOCUS9125</name>
</gene>
<dbReference type="InterPro" id="IPR036397">
    <property type="entry name" value="RNaseH_sf"/>
</dbReference>
<dbReference type="Proteomes" id="UP001497453">
    <property type="component" value="Chromosome 7"/>
</dbReference>
<dbReference type="SMART" id="SM00950">
    <property type="entry name" value="Piwi"/>
    <property type="match status" value="1"/>
</dbReference>
<dbReference type="SUPFAM" id="SSF101690">
    <property type="entry name" value="PAZ domain"/>
    <property type="match status" value="1"/>
</dbReference>
<evidence type="ECO:0000313" key="3">
    <source>
        <dbReference type="Proteomes" id="UP001497453"/>
    </source>
</evidence>
<sequence length="814" mass="90939">MTVQISPEIPSKFSRRAREVINQLQTEHASHFTPRAVYDGGAILYSTHRDIPTQVFTVQFSPRLLHQVRFTPVKQVDPNALRSAVANKGRIDISVVTLLQLIVRQAPSIRHVNAVRARSFYSNKGERDIGGGLVAWHGFFQSIRPTMNKIVINIDTTTAPMYKPGPLIQVAVEFLTDGGNTQPKNIRYLEALTPDSVDWRKLERFLKGVRITTTLPSASKWKRGTGKSIKGLVSQAGLYEFNKDGRPMTVQQYLREQYNTRTNYPRMFGIKLNKDAVIPAEYCEILLGQFFKKNLVESQRTAMVKMSTRKPIDRLNTIQGAVAGQDQLFDYASSDFMQAVGMQVSTTPITIQGQVIPSPEIQFKKGTPSLRIREGKWNVRGDIQLALPGRIFSWAVIYFDQNASRPVLEGFITKLHGNLLQRGIAINPAYVPGPNFPIQIGNPHQVSQSLESLLAQASSSDKNSGRSIPPTIIVVILPSSAAQIKKQVKYWGTVTKSVATQCVKAGKYEKANDQYLNNVALKINAKIGGVNCYVPLTEKLLTKTIVVGCDVSHPAPSVDNRPSIASLVASVDDKATVYTAQIQVQEPHVEIIQNLRDMVWEAIKDYGQKYNFKQTLDHLIVFRDGVSEGEYDQVSQQEIGQIEVALKRLAAEAKMPQLPKLTFIIVTKRHHVRFFPQSPQGADSSGNCLPGLVVDKELNQGRDFYLQSHSGIIGTSRPSHYIVLRNDMNWSIQQIQELSYYLCHVYASATRAVSFPAPVYYADLVCAKAEYHIDPSQCDQLDNASTAVSGGEFPLKEWQRAVRPSGIRRSLYFL</sequence>
<accession>A0ABP1E1B6</accession>
<organism evidence="2 3">
    <name type="scientific">Somion occarium</name>
    <dbReference type="NCBI Taxonomy" id="3059160"/>
    <lineage>
        <taxon>Eukaryota</taxon>
        <taxon>Fungi</taxon>
        <taxon>Dikarya</taxon>
        <taxon>Basidiomycota</taxon>
        <taxon>Agaricomycotina</taxon>
        <taxon>Agaricomycetes</taxon>
        <taxon>Polyporales</taxon>
        <taxon>Cerrenaceae</taxon>
        <taxon>Somion</taxon>
    </lineage>
</organism>
<keyword evidence="3" id="KW-1185">Reference proteome</keyword>
<dbReference type="InterPro" id="IPR003165">
    <property type="entry name" value="Piwi"/>
</dbReference>
<dbReference type="Gene3D" id="3.30.420.10">
    <property type="entry name" value="Ribonuclease H-like superfamily/Ribonuclease H"/>
    <property type="match status" value="1"/>
</dbReference>
<dbReference type="SUPFAM" id="SSF53098">
    <property type="entry name" value="Ribonuclease H-like"/>
    <property type="match status" value="1"/>
</dbReference>
<dbReference type="InterPro" id="IPR012337">
    <property type="entry name" value="RNaseH-like_sf"/>
</dbReference>
<dbReference type="Gene3D" id="3.40.50.2300">
    <property type="match status" value="1"/>
</dbReference>
<dbReference type="PANTHER" id="PTHR22891">
    <property type="entry name" value="EUKARYOTIC TRANSLATION INITIATION FACTOR 2C"/>
    <property type="match status" value="1"/>
</dbReference>
<reference evidence="3" key="1">
    <citation type="submission" date="2024-04" db="EMBL/GenBank/DDBJ databases">
        <authorList>
            <person name="Shaw F."/>
            <person name="Minotto A."/>
        </authorList>
    </citation>
    <scope>NUCLEOTIDE SEQUENCE [LARGE SCALE GENOMIC DNA]</scope>
</reference>
<dbReference type="Pfam" id="PF02171">
    <property type="entry name" value="Piwi"/>
    <property type="match status" value="1"/>
</dbReference>
<dbReference type="SMART" id="SM01163">
    <property type="entry name" value="DUF1785"/>
    <property type="match status" value="1"/>
</dbReference>
<dbReference type="Pfam" id="PF08699">
    <property type="entry name" value="ArgoL1"/>
    <property type="match status" value="1"/>
</dbReference>
<dbReference type="EMBL" id="OZ037950">
    <property type="protein sequence ID" value="CAL1713053.1"/>
    <property type="molecule type" value="Genomic_DNA"/>
</dbReference>
<feature type="domain" description="Piwi" evidence="1">
    <location>
        <begin position="472"/>
        <end position="774"/>
    </location>
</feature>
<dbReference type="InterPro" id="IPR036085">
    <property type="entry name" value="PAZ_dom_sf"/>
</dbReference>
<dbReference type="Gene3D" id="2.170.260.10">
    <property type="entry name" value="paz domain"/>
    <property type="match status" value="1"/>
</dbReference>
<name>A0ABP1E1B6_9APHY</name>
<dbReference type="InterPro" id="IPR014811">
    <property type="entry name" value="ArgoL1"/>
</dbReference>
<dbReference type="CDD" id="cd02846">
    <property type="entry name" value="PAZ_argonaute_like"/>
    <property type="match status" value="1"/>
</dbReference>